<organism evidence="5 6">
    <name type="scientific">Paenibacillus phytohabitans</name>
    <dbReference type="NCBI Taxonomy" id="2654978"/>
    <lineage>
        <taxon>Bacteria</taxon>
        <taxon>Bacillati</taxon>
        <taxon>Bacillota</taxon>
        <taxon>Bacilli</taxon>
        <taxon>Bacillales</taxon>
        <taxon>Paenibacillaceae</taxon>
        <taxon>Paenibacillus</taxon>
    </lineage>
</organism>
<dbReference type="Pfam" id="PF00395">
    <property type="entry name" value="SLH"/>
    <property type="match status" value="3"/>
</dbReference>
<dbReference type="PROSITE" id="PS50835">
    <property type="entry name" value="IG_LIKE"/>
    <property type="match status" value="1"/>
</dbReference>
<feature type="chain" id="PRO_5046521997" description="Mannosyl-glycoprotein endo-beta-N-acetylglucosaminidase" evidence="2">
    <location>
        <begin position="34"/>
        <end position="1677"/>
    </location>
</feature>
<evidence type="ECO:0000259" key="3">
    <source>
        <dbReference type="PROSITE" id="PS50835"/>
    </source>
</evidence>
<name>A0ABX1YEZ6_9BACL</name>
<dbReference type="InterPro" id="IPR032979">
    <property type="entry name" value="ENGase"/>
</dbReference>
<keyword evidence="6" id="KW-1185">Reference proteome</keyword>
<dbReference type="InterPro" id="IPR013783">
    <property type="entry name" value="Ig-like_fold"/>
</dbReference>
<comment type="caution">
    <text evidence="5">The sequence shown here is derived from an EMBL/GenBank/DDBJ whole genome shotgun (WGS) entry which is preliminary data.</text>
</comment>
<feature type="domain" description="SLH" evidence="4">
    <location>
        <begin position="1498"/>
        <end position="1556"/>
    </location>
</feature>
<dbReference type="Gene3D" id="2.60.40.10">
    <property type="entry name" value="Immunoglobulins"/>
    <property type="match status" value="2"/>
</dbReference>
<evidence type="ECO:0000256" key="2">
    <source>
        <dbReference type="SAM" id="SignalP"/>
    </source>
</evidence>
<dbReference type="PANTHER" id="PTHR13246">
    <property type="entry name" value="ENDO BETA N-ACETYLGLUCOSAMINIDASE"/>
    <property type="match status" value="1"/>
</dbReference>
<evidence type="ECO:0000313" key="6">
    <source>
        <dbReference type="Proteomes" id="UP000596857"/>
    </source>
</evidence>
<dbReference type="Gene3D" id="2.60.120.260">
    <property type="entry name" value="Galactose-binding domain-like"/>
    <property type="match status" value="1"/>
</dbReference>
<evidence type="ECO:0000259" key="4">
    <source>
        <dbReference type="PROSITE" id="PS51272"/>
    </source>
</evidence>
<dbReference type="SMART" id="SM00409">
    <property type="entry name" value="IG"/>
    <property type="match status" value="3"/>
</dbReference>
<dbReference type="EMBL" id="WHOB01000027">
    <property type="protein sequence ID" value="NOU79361.1"/>
    <property type="molecule type" value="Genomic_DNA"/>
</dbReference>
<protein>
    <recommendedName>
        <fullName evidence="7">Mannosyl-glycoprotein endo-beta-N-acetylglucosaminidase</fullName>
    </recommendedName>
</protein>
<dbReference type="InterPro" id="IPR005201">
    <property type="entry name" value="TIM_ENGase"/>
</dbReference>
<reference evidence="5 6" key="1">
    <citation type="submission" date="2019-10" db="EMBL/GenBank/DDBJ databases">
        <title>Description of Paenibacillus terricola sp. nov.</title>
        <authorList>
            <person name="Carlier A."/>
            <person name="Qi S."/>
        </authorList>
    </citation>
    <scope>NUCLEOTIDE SEQUENCE [LARGE SCALE GENOMIC DNA]</scope>
    <source>
        <strain evidence="5 6">LMG 31459</strain>
    </source>
</reference>
<sequence>MISHTQTRKLRRLTSTVISAALLAGLLPQTALAGDTWPFKGDSAHGANQPSIHGYTSNQIAGWSPETDPDAELLRSRVPLQKRISSFTATQANPKLSPDVKMMNVAGDYGNAFIENAPYTNKFAQYHFNFWQYVDYYSYWHGTATAYTPPEYYDDLAQSDWQQKWFEFGMLNIPNPTYTDAAHKNGVMSLAGVFFSNNDRGQQTYKQMIVKDENGDFPVARKMIEMANYFGFDGYFLNQEEVSPNVATADIPDYMAFMKVLQQGGLYVQWYDSLTTNNGSNTFTRTFSNNNISMLYDKTAKEPVSNSFFFDYGVNSTHINTAIGYLAGMNEDEGTNYNLFDIGFAGLEAGRDRFKSVQGTALKDKLTAGGAPRLSIATLGADFVHAGLDEDMGQAWPVSKRTDNDYQWMTHLREQLWWSGPNVNPGNTTVSPANTVADVYADNRYWPGISSVIAERSVVQNSNFYTNFNTGHGISYYVNGEKSNEEEWSNMSLQDIPVTWQWWQDTLGNRLTVDYDYGPEYTMTDNSRMSYKQIGGFNGGSSLVVNGALDKENFLRLYKSDLSVQATSQLSIAYNKTSADDASVLSAGLIFKDNPSKVVRVPVENSGKQTMGWATAEVDLGAYAGKEIAAFGLVFTPGASTIADYQVNIGQIRISDGSAVKPAAPTHLVVSQALPNTNEMILKWDLNSDYSQVKQYNVYVNDIFMGGKYDETFYIKQLPAKSGIIKVIPVGADGVEGEAATVSFNLDSAVSGAEAEASENGDLLVKWSGSDAAGNVKVTVKSVNWITTAEPVSRQLILPQGTTSALFSDMPVNGDEFTVTIQAGNSDIVTYNGTFIDKLSEPYAEAWSWNGNTLSLPMPNTRDWRYMYVYEDGVPKSFAVTYLSGAAAQKPMIIRGRTTKASLSFTSTKAVTVVMEDYSGNKSQPLQLDKRYNVTFNSNGGQPKAKVVQVMNGALVAAPNVAREGYVLEGWYNGNARWHFASDTVNGPLTLQAKWTALPPNVQVVSEGSFRAGQDGVLRAVGKGTGTLVYAWYADQGEGYGEVIATGDTLTLTDLTEEMSGYRYKVIVTGEGGLTAEKEYNLQVLPAEIQWMTPAFVMDLPSVLETVAGEPIALAVDTSGDIASIEWEMKRAADEEWQTVPGVTGAVYRFNPLFEEDGTNYRVVLTGKEATDPARIVGSPLALKVYPQHEAPAIASFTATSQSVMEGNDVTFTVVADSVYGELGYSWFKDDLVIEDALGSSLTLAKAQLSDTGVYKARVENTRIVGGRPYVDTADTEVITLNVNRQPVTPTNPPLTATNPPVAALPTATPVPAATPAPSVAVISAAQLGSPAVNGVVTVQVQQAVTIELPVNAGELLGTNTLRVEGDGTVLELTPDLLKQLAEAVPAAQGNGAKIVLQAEFKALAQALLKTEAGVSLKGQLLDYDLSLSLADGTVKRPGNYASPVSISWPAGEALHPKLLGLYRVGSDGTLTYLGGSAAAGSLTAELDGNGTYALLEYTKQFNDVPVTHWAFEALRELSAKHLIKGISEQAYQPGRNITRAEFVQLMAGTLQLSGSGTTSFTDVPAGAWYQQALSGMVQAGLITGRTPESFQPAAAISREEMAVILMRAYRLQQGSIPAATGSLSIKDAGDISGWAADQVAEAAALGLVKGRADGTFAPKAPATRAEAAQMLLNYLK</sequence>
<feature type="domain" description="Ig-like" evidence="3">
    <location>
        <begin position="1192"/>
        <end position="1280"/>
    </location>
</feature>
<evidence type="ECO:0000313" key="5">
    <source>
        <dbReference type="EMBL" id="NOU79361.1"/>
    </source>
</evidence>
<comment type="subcellular location">
    <subcellularLocation>
        <location evidence="1">Cell envelope</location>
    </subcellularLocation>
</comment>
<dbReference type="InterPro" id="IPR036179">
    <property type="entry name" value="Ig-like_dom_sf"/>
</dbReference>
<gene>
    <name evidence="5" type="ORF">GC101_10770</name>
</gene>
<dbReference type="Gene3D" id="2.60.40.4270">
    <property type="entry name" value="Listeria-Bacteroides repeat domain"/>
    <property type="match status" value="1"/>
</dbReference>
<evidence type="ECO:0008006" key="7">
    <source>
        <dbReference type="Google" id="ProtNLM"/>
    </source>
</evidence>
<feature type="signal peptide" evidence="2">
    <location>
        <begin position="1"/>
        <end position="33"/>
    </location>
</feature>
<dbReference type="InterPro" id="IPR042229">
    <property type="entry name" value="Listeria/Bacterioides_rpt_sf"/>
</dbReference>
<feature type="domain" description="SLH" evidence="4">
    <location>
        <begin position="1623"/>
        <end position="1677"/>
    </location>
</feature>
<proteinExistence type="predicted"/>
<dbReference type="InterPro" id="IPR001119">
    <property type="entry name" value="SLH_dom"/>
</dbReference>
<dbReference type="Pfam" id="PF03644">
    <property type="entry name" value="Glyco_hydro_85"/>
    <property type="match status" value="1"/>
</dbReference>
<dbReference type="Proteomes" id="UP000596857">
    <property type="component" value="Unassembled WGS sequence"/>
</dbReference>
<dbReference type="InterPro" id="IPR013378">
    <property type="entry name" value="InlB-like_B-rpt"/>
</dbReference>
<keyword evidence="2" id="KW-0732">Signal</keyword>
<dbReference type="SUPFAM" id="SSF48726">
    <property type="entry name" value="Immunoglobulin"/>
    <property type="match status" value="1"/>
</dbReference>
<dbReference type="InterPro" id="IPR007110">
    <property type="entry name" value="Ig-like_dom"/>
</dbReference>
<dbReference type="RefSeq" id="WP_171717241.1">
    <property type="nucleotide sequence ID" value="NZ_WHOB01000027.1"/>
</dbReference>
<evidence type="ECO:0000256" key="1">
    <source>
        <dbReference type="ARBA" id="ARBA00004196"/>
    </source>
</evidence>
<dbReference type="PANTHER" id="PTHR13246:SF1">
    <property type="entry name" value="CYTOSOLIC ENDO-BETA-N-ACETYLGLUCOSAMINIDASE"/>
    <property type="match status" value="1"/>
</dbReference>
<dbReference type="Pfam" id="PF09479">
    <property type="entry name" value="Flg_new"/>
    <property type="match status" value="1"/>
</dbReference>
<accession>A0ABX1YEZ6</accession>
<feature type="domain" description="SLH" evidence="4">
    <location>
        <begin position="1557"/>
        <end position="1620"/>
    </location>
</feature>
<dbReference type="InterPro" id="IPR003599">
    <property type="entry name" value="Ig_sub"/>
</dbReference>
<dbReference type="PROSITE" id="PS51272">
    <property type="entry name" value="SLH"/>
    <property type="match status" value="3"/>
</dbReference>
<dbReference type="Gene3D" id="3.20.20.80">
    <property type="entry name" value="Glycosidases"/>
    <property type="match status" value="1"/>
</dbReference>